<dbReference type="AlphaFoldDB" id="A0A533QBP0"/>
<evidence type="ECO:0000313" key="1">
    <source>
        <dbReference type="EMBL" id="TLD42128.1"/>
    </source>
</evidence>
<accession>A0A533QBP0</accession>
<evidence type="ECO:0000313" key="2">
    <source>
        <dbReference type="Proteomes" id="UP000319783"/>
    </source>
</evidence>
<dbReference type="Proteomes" id="UP000319783">
    <property type="component" value="Unassembled WGS sequence"/>
</dbReference>
<sequence length="183" mass="20288">MTIVYEYERLPLADLTAQKALNQRTGSGSSISAENILQDQEDAMMVLEFAGVKVDFCPENIIEAKEKYMIETQPMNAAVSQSPEALRSGMRQKGFRKPHYTKLLISDNCFIFQAACCLPLKIIAASFDGKSVSGRTLFSNHSEEKGGKLVYEFTGSGKEIIVDLKRGESTRAQRLMFSLNCAS</sequence>
<protein>
    <submittedName>
        <fullName evidence="1">Uncharacterized protein</fullName>
    </submittedName>
</protein>
<name>A0A533QBP0_9BACT</name>
<dbReference type="EMBL" id="SULG01000027">
    <property type="protein sequence ID" value="TLD42128.1"/>
    <property type="molecule type" value="Genomic_DNA"/>
</dbReference>
<organism evidence="1 2">
    <name type="scientific">Candidatus Jettenia ecosi</name>
    <dbReference type="NCBI Taxonomy" id="2494326"/>
    <lineage>
        <taxon>Bacteria</taxon>
        <taxon>Pseudomonadati</taxon>
        <taxon>Planctomycetota</taxon>
        <taxon>Candidatus Brocadiia</taxon>
        <taxon>Candidatus Brocadiales</taxon>
        <taxon>Candidatus Brocadiaceae</taxon>
        <taxon>Candidatus Jettenia</taxon>
    </lineage>
</organism>
<reference evidence="1 2" key="1">
    <citation type="submission" date="2019-04" db="EMBL/GenBank/DDBJ databases">
        <title>Genome of a novel bacterium Candidatus Jettenia ecosi reconstructed from metagenome of an anammox bioreactor.</title>
        <authorList>
            <person name="Mardanov A.V."/>
            <person name="Beletsky A.V."/>
            <person name="Ravin N.V."/>
            <person name="Botchkova E.A."/>
            <person name="Litti Y.V."/>
            <person name="Nozhevnikova A.N."/>
        </authorList>
    </citation>
    <scope>NUCLEOTIDE SEQUENCE [LARGE SCALE GENOMIC DNA]</scope>
    <source>
        <strain evidence="1">J2</strain>
    </source>
</reference>
<comment type="caution">
    <text evidence="1">The sequence shown here is derived from an EMBL/GenBank/DDBJ whole genome shotgun (WGS) entry which is preliminary data.</text>
</comment>
<proteinExistence type="predicted"/>
<gene>
    <name evidence="1" type="ORF">JETT_1608</name>
</gene>